<dbReference type="GO" id="GO:0005829">
    <property type="term" value="C:cytosol"/>
    <property type="evidence" value="ECO:0007669"/>
    <property type="project" value="TreeGrafter"/>
</dbReference>
<name>A0A7W7R770_KITKI</name>
<evidence type="ECO:0008006" key="6">
    <source>
        <dbReference type="Google" id="ProtNLM"/>
    </source>
</evidence>
<feature type="compositionally biased region" description="Low complexity" evidence="3">
    <location>
        <begin position="403"/>
        <end position="428"/>
    </location>
</feature>
<dbReference type="InterPro" id="IPR027417">
    <property type="entry name" value="P-loop_NTPase"/>
</dbReference>
<dbReference type="SUPFAM" id="SSF52540">
    <property type="entry name" value="P-loop containing nucleoside triphosphate hydrolases"/>
    <property type="match status" value="1"/>
</dbReference>
<sequence>MAVIAVTGGPGAPGATTTALALLLCWPLAPGRKVMLVECDPDGGAALAGALEGRVEAVYGLRNLAVADRRGLLAQAIWEQLIDISPQGVGERLLLPGLTDPVQAAGLAYTWEPLIEALRALEPQGYDVLLDLGRSGALGAGAVLARRADAVVATVRTTLRGLSAARPRLAALRADLENAGTGADALGLLLITEGPYPVADVTRELGIPVLGTLPYAVRTARVLSDGGDSTDRRFIRSELMRTARTTADRIQELVQQRRARLTAPVAAPAGVEFEAQPGALSGAGLATEAPVVEAYQYQEPEQYQWPDPGQPYQHDQPGPQQWQAYAPPSGEVFEPSAAGRAQVQPLAQEQPQPSPPVAWEPASREYAEPMAGGQAFDSPTGHVYVPPTGPVQVRPGPVPGAPAPQGQQLYPQQPSDGRRPPLAAIAPHPAAPEPFRAPTEDAETQGEVLRAR</sequence>
<dbReference type="RefSeq" id="WP_312897452.1">
    <property type="nucleotide sequence ID" value="NZ_JACHJV010000001.1"/>
</dbReference>
<dbReference type="GO" id="GO:0051782">
    <property type="term" value="P:negative regulation of cell division"/>
    <property type="evidence" value="ECO:0007669"/>
    <property type="project" value="TreeGrafter"/>
</dbReference>
<evidence type="ECO:0000313" key="4">
    <source>
        <dbReference type="EMBL" id="MBB4926695.1"/>
    </source>
</evidence>
<dbReference type="Proteomes" id="UP000540506">
    <property type="component" value="Unassembled WGS sequence"/>
</dbReference>
<protein>
    <recommendedName>
        <fullName evidence="6">Cellulose biosynthesis protein BcsQ</fullName>
    </recommendedName>
</protein>
<dbReference type="PANTHER" id="PTHR43384">
    <property type="entry name" value="SEPTUM SITE-DETERMINING PROTEIN MIND HOMOLOG, CHLOROPLASTIC-RELATED"/>
    <property type="match status" value="1"/>
</dbReference>
<feature type="region of interest" description="Disordered" evidence="3">
    <location>
        <begin position="302"/>
        <end position="452"/>
    </location>
</feature>
<keyword evidence="1" id="KW-0547">Nucleotide-binding</keyword>
<evidence type="ECO:0000256" key="2">
    <source>
        <dbReference type="ARBA" id="ARBA00022840"/>
    </source>
</evidence>
<reference evidence="4 5" key="1">
    <citation type="submission" date="2020-08" db="EMBL/GenBank/DDBJ databases">
        <title>Sequencing the genomes of 1000 actinobacteria strains.</title>
        <authorList>
            <person name="Klenk H.-P."/>
        </authorList>
    </citation>
    <scope>NUCLEOTIDE SEQUENCE [LARGE SCALE GENOMIC DNA]</scope>
    <source>
        <strain evidence="4 5">DSM 41654</strain>
    </source>
</reference>
<keyword evidence="2" id="KW-0067">ATP-binding</keyword>
<evidence type="ECO:0000256" key="3">
    <source>
        <dbReference type="SAM" id="MobiDB-lite"/>
    </source>
</evidence>
<gene>
    <name evidence="4" type="ORF">FHR34_005688</name>
</gene>
<dbReference type="InterPro" id="IPR050625">
    <property type="entry name" value="ParA/MinD_ATPase"/>
</dbReference>
<dbReference type="PANTHER" id="PTHR43384:SF6">
    <property type="entry name" value="SEPTUM SITE-DETERMINING PROTEIN MIND HOMOLOG, CHLOROPLASTIC"/>
    <property type="match status" value="1"/>
</dbReference>
<keyword evidence="5" id="KW-1185">Reference proteome</keyword>
<organism evidence="4 5">
    <name type="scientific">Kitasatospora kifunensis</name>
    <name type="common">Streptomyces kifunensis</name>
    <dbReference type="NCBI Taxonomy" id="58351"/>
    <lineage>
        <taxon>Bacteria</taxon>
        <taxon>Bacillati</taxon>
        <taxon>Actinomycetota</taxon>
        <taxon>Actinomycetes</taxon>
        <taxon>Kitasatosporales</taxon>
        <taxon>Streptomycetaceae</taxon>
        <taxon>Kitasatospora</taxon>
    </lineage>
</organism>
<comment type="caution">
    <text evidence="4">The sequence shown here is derived from an EMBL/GenBank/DDBJ whole genome shotgun (WGS) entry which is preliminary data.</text>
</comment>
<dbReference type="Gene3D" id="3.40.50.300">
    <property type="entry name" value="P-loop containing nucleotide triphosphate hydrolases"/>
    <property type="match status" value="1"/>
</dbReference>
<evidence type="ECO:0000256" key="1">
    <source>
        <dbReference type="ARBA" id="ARBA00022741"/>
    </source>
</evidence>
<dbReference type="GO" id="GO:0005524">
    <property type="term" value="F:ATP binding"/>
    <property type="evidence" value="ECO:0007669"/>
    <property type="project" value="UniProtKB-KW"/>
</dbReference>
<dbReference type="GO" id="GO:0016887">
    <property type="term" value="F:ATP hydrolysis activity"/>
    <property type="evidence" value="ECO:0007669"/>
    <property type="project" value="TreeGrafter"/>
</dbReference>
<accession>A0A7W7R770</accession>
<dbReference type="AlphaFoldDB" id="A0A7W7R770"/>
<evidence type="ECO:0000313" key="5">
    <source>
        <dbReference type="Proteomes" id="UP000540506"/>
    </source>
</evidence>
<proteinExistence type="predicted"/>
<dbReference type="EMBL" id="JACHJV010000001">
    <property type="protein sequence ID" value="MBB4926695.1"/>
    <property type="molecule type" value="Genomic_DNA"/>
</dbReference>
<dbReference type="GO" id="GO:0009898">
    <property type="term" value="C:cytoplasmic side of plasma membrane"/>
    <property type="evidence" value="ECO:0007669"/>
    <property type="project" value="TreeGrafter"/>
</dbReference>